<feature type="transmembrane region" description="Helical" evidence="1">
    <location>
        <begin position="126"/>
        <end position="147"/>
    </location>
</feature>
<feature type="transmembrane region" description="Helical" evidence="1">
    <location>
        <begin position="73"/>
        <end position="106"/>
    </location>
</feature>
<gene>
    <name evidence="2" type="ORF">AY601_3732</name>
</gene>
<name>A0A127VH97_9SPHI</name>
<dbReference type="EMBL" id="CP014504">
    <property type="protein sequence ID" value="AMQ00592.1"/>
    <property type="molecule type" value="Genomic_DNA"/>
</dbReference>
<accession>A0A127VH97</accession>
<evidence type="ECO:0000313" key="3">
    <source>
        <dbReference type="Proteomes" id="UP000071561"/>
    </source>
</evidence>
<dbReference type="PATRIC" id="fig|188932.3.peg.3878"/>
<evidence type="ECO:0008006" key="4">
    <source>
        <dbReference type="Google" id="ProtNLM"/>
    </source>
</evidence>
<feature type="transmembrane region" description="Helical" evidence="1">
    <location>
        <begin position="154"/>
        <end position="176"/>
    </location>
</feature>
<feature type="transmembrane region" description="Helical" evidence="1">
    <location>
        <begin position="196"/>
        <end position="221"/>
    </location>
</feature>
<keyword evidence="3" id="KW-1185">Reference proteome</keyword>
<organism evidence="2 3">
    <name type="scientific">Pedobacter cryoconitis</name>
    <dbReference type="NCBI Taxonomy" id="188932"/>
    <lineage>
        <taxon>Bacteria</taxon>
        <taxon>Pseudomonadati</taxon>
        <taxon>Bacteroidota</taxon>
        <taxon>Sphingobacteriia</taxon>
        <taxon>Sphingobacteriales</taxon>
        <taxon>Sphingobacteriaceae</taxon>
        <taxon>Pedobacter</taxon>
    </lineage>
</organism>
<reference evidence="2 3" key="1">
    <citation type="submission" date="2016-03" db="EMBL/GenBank/DDBJ databases">
        <title>Complete genome sequence of Pedobacter cryoconitis PAMC 27485.</title>
        <authorList>
            <person name="Lee J."/>
            <person name="Kim O.-S."/>
        </authorList>
    </citation>
    <scope>NUCLEOTIDE SEQUENCE [LARGE SCALE GENOMIC DNA]</scope>
    <source>
        <strain evidence="2 3">PAMC 27485</strain>
    </source>
</reference>
<keyword evidence="1" id="KW-0472">Membrane</keyword>
<dbReference type="AlphaFoldDB" id="A0A127VH97"/>
<protein>
    <recommendedName>
        <fullName evidence="4">Glycerophosphoryl diester phosphodiesterase membrane domain-containing protein</fullName>
    </recommendedName>
</protein>
<evidence type="ECO:0000256" key="1">
    <source>
        <dbReference type="SAM" id="Phobius"/>
    </source>
</evidence>
<dbReference type="RefSeq" id="WP_068403740.1">
    <property type="nucleotide sequence ID" value="NZ_CP014504.1"/>
</dbReference>
<dbReference type="KEGG" id="pcm:AY601_3732"/>
<keyword evidence="1" id="KW-1133">Transmembrane helix</keyword>
<feature type="transmembrane region" description="Helical" evidence="1">
    <location>
        <begin position="34"/>
        <end position="52"/>
    </location>
</feature>
<evidence type="ECO:0000313" key="2">
    <source>
        <dbReference type="EMBL" id="AMQ00592.1"/>
    </source>
</evidence>
<feature type="transmembrane region" description="Helical" evidence="1">
    <location>
        <begin position="233"/>
        <end position="262"/>
    </location>
</feature>
<sequence length="291" mass="32995">MSEKVEFKKLREFGEIINDTIRFFKENFKPLLKVFVYFCGVFIVAGMVATIFQQMGMQHAIRNFGSVSTYARLTGLLSVTYFFVVLIGMFGYTALNVSIFSFVALYIEKGNVAPTVEEVWGYFKYYFLRVFGSNVVLGLLLIAGFCLCLIPGFYLFPIISLMIPIMIFENASLGYSFSHAFKLLREQWWNTAATLFVLWIITYASSSFASLPAIILTMVSAMTNGPKGLGTSVIIISTVIQYLCQVFMIIPIIGLSLCYFNLSERQNSTGLMDRIQKMGQEQNTFPNQEEY</sequence>
<keyword evidence="1" id="KW-0812">Transmembrane</keyword>
<dbReference type="OrthoDB" id="1049480at2"/>
<proteinExistence type="predicted"/>
<dbReference type="Proteomes" id="UP000071561">
    <property type="component" value="Chromosome"/>
</dbReference>